<evidence type="ECO:0000256" key="1">
    <source>
        <dbReference type="SAM" id="MobiDB-lite"/>
    </source>
</evidence>
<gene>
    <name evidence="2" type="ORF">BVRB_021210</name>
</gene>
<dbReference type="Proteomes" id="UP000035740">
    <property type="component" value="Unassembled WGS sequence"/>
</dbReference>
<feature type="compositionally biased region" description="Basic and acidic residues" evidence="1">
    <location>
        <begin position="45"/>
        <end position="63"/>
    </location>
</feature>
<dbReference type="EMBL" id="KQ093246">
    <property type="protein sequence ID" value="KMS94459.1"/>
    <property type="molecule type" value="Genomic_DNA"/>
</dbReference>
<keyword evidence="3" id="KW-1185">Reference proteome</keyword>
<sequence length="71" mass="8300">MSACTFRPEIRSDFQPPQGPVHERLYRDGQARSQRQAARQAVAEEIQHDNRNGSDPNFVDRLHNHNVYQKQ</sequence>
<organism evidence="2 3">
    <name type="scientific">Beta vulgaris subsp. vulgaris</name>
    <name type="common">Beet</name>
    <dbReference type="NCBI Taxonomy" id="3555"/>
    <lineage>
        <taxon>Eukaryota</taxon>
        <taxon>Viridiplantae</taxon>
        <taxon>Streptophyta</taxon>
        <taxon>Embryophyta</taxon>
        <taxon>Tracheophyta</taxon>
        <taxon>Spermatophyta</taxon>
        <taxon>Magnoliopsida</taxon>
        <taxon>eudicotyledons</taxon>
        <taxon>Gunneridae</taxon>
        <taxon>Pentapetalae</taxon>
        <taxon>Caryophyllales</taxon>
        <taxon>Chenopodiaceae</taxon>
        <taxon>Betoideae</taxon>
        <taxon>Beta</taxon>
    </lineage>
</organism>
<dbReference type="Gramene" id="KMS94459">
    <property type="protein sequence ID" value="KMS94459"/>
    <property type="gene ID" value="BVRB_021210"/>
</dbReference>
<feature type="non-terminal residue" evidence="2">
    <location>
        <position position="71"/>
    </location>
</feature>
<dbReference type="AlphaFoldDB" id="A0A0J8B0C5"/>
<accession>A0A0J8B0C5</accession>
<protein>
    <submittedName>
        <fullName evidence="2">Uncharacterized protein</fullName>
    </submittedName>
</protein>
<proteinExistence type="predicted"/>
<evidence type="ECO:0000313" key="2">
    <source>
        <dbReference type="EMBL" id="KMS94459.1"/>
    </source>
</evidence>
<reference evidence="2 3" key="1">
    <citation type="journal article" date="2014" name="Nature">
        <title>The genome of the recently domesticated crop plant sugar beet (Beta vulgaris).</title>
        <authorList>
            <person name="Dohm J.C."/>
            <person name="Minoche A.E."/>
            <person name="Holtgrawe D."/>
            <person name="Capella-Gutierrez S."/>
            <person name="Zakrzewski F."/>
            <person name="Tafer H."/>
            <person name="Rupp O."/>
            <person name="Sorensen T.R."/>
            <person name="Stracke R."/>
            <person name="Reinhardt R."/>
            <person name="Goesmann A."/>
            <person name="Kraft T."/>
            <person name="Schulz B."/>
            <person name="Stadler P.F."/>
            <person name="Schmidt T."/>
            <person name="Gabaldon T."/>
            <person name="Lehrach H."/>
            <person name="Weisshaar B."/>
            <person name="Himmelbauer H."/>
        </authorList>
    </citation>
    <scope>NUCLEOTIDE SEQUENCE [LARGE SCALE GENOMIC DNA]</scope>
    <source>
        <tissue evidence="2">Taproot</tissue>
    </source>
</reference>
<evidence type="ECO:0000313" key="3">
    <source>
        <dbReference type="Proteomes" id="UP000035740"/>
    </source>
</evidence>
<feature type="region of interest" description="Disordered" evidence="1">
    <location>
        <begin position="1"/>
        <end position="71"/>
    </location>
</feature>
<feature type="compositionally biased region" description="Low complexity" evidence="1">
    <location>
        <begin position="31"/>
        <end position="41"/>
    </location>
</feature>
<name>A0A0J8B0C5_BETVV</name>
<feature type="compositionally biased region" description="Basic and acidic residues" evidence="1">
    <location>
        <begin position="21"/>
        <end position="30"/>
    </location>
</feature>